<evidence type="ECO:0000313" key="1">
    <source>
        <dbReference type="EMBL" id="JAH84203.1"/>
    </source>
</evidence>
<sequence length="25" mass="2870">MTDLYHCGKERGKAGENTLRNLSYI</sequence>
<organism evidence="1">
    <name type="scientific">Anguilla anguilla</name>
    <name type="common">European freshwater eel</name>
    <name type="synonym">Muraena anguilla</name>
    <dbReference type="NCBI Taxonomy" id="7936"/>
    <lineage>
        <taxon>Eukaryota</taxon>
        <taxon>Metazoa</taxon>
        <taxon>Chordata</taxon>
        <taxon>Craniata</taxon>
        <taxon>Vertebrata</taxon>
        <taxon>Euteleostomi</taxon>
        <taxon>Actinopterygii</taxon>
        <taxon>Neopterygii</taxon>
        <taxon>Teleostei</taxon>
        <taxon>Anguilliformes</taxon>
        <taxon>Anguillidae</taxon>
        <taxon>Anguilla</taxon>
    </lineage>
</organism>
<accession>A0A0E9W3X1</accession>
<reference evidence="1" key="1">
    <citation type="submission" date="2014-11" db="EMBL/GenBank/DDBJ databases">
        <authorList>
            <person name="Amaro Gonzalez C."/>
        </authorList>
    </citation>
    <scope>NUCLEOTIDE SEQUENCE</scope>
</reference>
<reference evidence="1" key="2">
    <citation type="journal article" date="2015" name="Fish Shellfish Immunol.">
        <title>Early steps in the European eel (Anguilla anguilla)-Vibrio vulnificus interaction in the gills: Role of the RtxA13 toxin.</title>
        <authorList>
            <person name="Callol A."/>
            <person name="Pajuelo D."/>
            <person name="Ebbesson L."/>
            <person name="Teles M."/>
            <person name="MacKenzie S."/>
            <person name="Amaro C."/>
        </authorList>
    </citation>
    <scope>NUCLEOTIDE SEQUENCE</scope>
</reference>
<name>A0A0E9W3X1_ANGAN</name>
<protein>
    <submittedName>
        <fullName evidence="1">Uncharacterized protein</fullName>
    </submittedName>
</protein>
<proteinExistence type="predicted"/>
<dbReference type="EMBL" id="GBXM01024374">
    <property type="protein sequence ID" value="JAH84203.1"/>
    <property type="molecule type" value="Transcribed_RNA"/>
</dbReference>
<dbReference type="AlphaFoldDB" id="A0A0E9W3X1"/>